<dbReference type="InterPro" id="IPR020941">
    <property type="entry name" value="SUFU-like_domain"/>
</dbReference>
<organism evidence="2 3">
    <name type="scientific">Planctopirus limnophila (strain ATCC 43296 / DSM 3776 / IFAM 1008 / Mu 290)</name>
    <name type="common">Planctomyces limnophilus</name>
    <dbReference type="NCBI Taxonomy" id="521674"/>
    <lineage>
        <taxon>Bacteria</taxon>
        <taxon>Pseudomonadati</taxon>
        <taxon>Planctomycetota</taxon>
        <taxon>Planctomycetia</taxon>
        <taxon>Planctomycetales</taxon>
        <taxon>Planctomycetaceae</taxon>
        <taxon>Planctopirus</taxon>
    </lineage>
</organism>
<reference evidence="2 3" key="1">
    <citation type="journal article" date="2010" name="Stand. Genomic Sci.">
        <title>Complete genome sequence of Planctomyces limnophilus type strain (Mu 290).</title>
        <authorList>
            <person name="Labutti K."/>
            <person name="Sikorski J."/>
            <person name="Schneider S."/>
            <person name="Nolan M."/>
            <person name="Lucas S."/>
            <person name="Glavina Del Rio T."/>
            <person name="Tice H."/>
            <person name="Cheng J.F."/>
            <person name="Goodwin L."/>
            <person name="Pitluck S."/>
            <person name="Liolios K."/>
            <person name="Ivanova N."/>
            <person name="Mavromatis K."/>
            <person name="Mikhailova N."/>
            <person name="Pati A."/>
            <person name="Chen A."/>
            <person name="Palaniappan K."/>
            <person name="Land M."/>
            <person name="Hauser L."/>
            <person name="Chang Y.J."/>
            <person name="Jeffries C.D."/>
            <person name="Tindall B.J."/>
            <person name="Rohde M."/>
            <person name="Goker M."/>
            <person name="Woyke T."/>
            <person name="Bristow J."/>
            <person name="Eisen J.A."/>
            <person name="Markowitz V."/>
            <person name="Hugenholtz P."/>
            <person name="Kyrpides N.C."/>
            <person name="Klenk H.P."/>
            <person name="Lapidus A."/>
        </authorList>
    </citation>
    <scope>NUCLEOTIDE SEQUENCE [LARGE SCALE GENOMIC DNA]</scope>
    <source>
        <strain evidence="3">ATCC 43296 / DSM 3776 / IFAM 1008 / 290</strain>
    </source>
</reference>
<proteinExistence type="predicted"/>
<dbReference type="STRING" id="521674.Plim_0969"/>
<keyword evidence="3" id="KW-1185">Reference proteome</keyword>
<evidence type="ECO:0000313" key="3">
    <source>
        <dbReference type="Proteomes" id="UP000002220"/>
    </source>
</evidence>
<dbReference type="PANTHER" id="PTHR10928">
    <property type="entry name" value="SUPPRESSOR OF FUSED"/>
    <property type="match status" value="1"/>
</dbReference>
<dbReference type="OrthoDB" id="9023549at2"/>
<dbReference type="GO" id="GO:0005737">
    <property type="term" value="C:cytoplasm"/>
    <property type="evidence" value="ECO:0007669"/>
    <property type="project" value="TreeGrafter"/>
</dbReference>
<evidence type="ECO:0000259" key="1">
    <source>
        <dbReference type="Pfam" id="PF05076"/>
    </source>
</evidence>
<feature type="domain" description="Suppressor of fused-like" evidence="1">
    <location>
        <begin position="47"/>
        <end position="215"/>
    </location>
</feature>
<gene>
    <name evidence="2" type="ordered locus">Plim_0969</name>
</gene>
<dbReference type="SUPFAM" id="SSF103359">
    <property type="entry name" value="Suppressor of Fused, N-terminal domain"/>
    <property type="match status" value="1"/>
</dbReference>
<dbReference type="eggNOG" id="ENOG502Z7T1">
    <property type="taxonomic scope" value="Bacteria"/>
</dbReference>
<evidence type="ECO:0000313" key="2">
    <source>
        <dbReference type="EMBL" id="ADG66813.1"/>
    </source>
</evidence>
<dbReference type="InterPro" id="IPR037181">
    <property type="entry name" value="SUFU_N"/>
</dbReference>
<accession>D5ST45</accession>
<dbReference type="EMBL" id="CP001744">
    <property type="protein sequence ID" value="ADG66813.1"/>
    <property type="molecule type" value="Genomic_DNA"/>
</dbReference>
<dbReference type="PANTHER" id="PTHR10928:SF2">
    <property type="entry name" value="SUPPRESSOR OF FUSED HOMOLOG"/>
    <property type="match status" value="1"/>
</dbReference>
<dbReference type="AlphaFoldDB" id="D5ST45"/>
<dbReference type="KEGG" id="plm:Plim_0969"/>
<sequence>MDLKEYKRRFAEDSSPGWDSLNASLRDEYGDLEPKHWGTIISHRLGGPDPLDGISAYPCEDGGIDHLHFVTFGYSSLYYDEESVGGDFSKFGFEMTFRLASSLPPREEPIWVCNLLQNLARYVFESGKWFDNYHWIPANGPIRADHETDIVGLAFVHDTKLQAAETPHGHVDFIQAFGITQSELDSLMNKSTTCEEIIELHRKSNPLLVTDLARKDG</sequence>
<dbReference type="HOGENOM" id="CLU_101399_0_0_0"/>
<name>D5ST45_PLAL2</name>
<dbReference type="InterPro" id="IPR007768">
    <property type="entry name" value="Suppressor_of_fused"/>
</dbReference>
<dbReference type="Pfam" id="PF05076">
    <property type="entry name" value="SUFU"/>
    <property type="match status" value="1"/>
</dbReference>
<dbReference type="RefSeq" id="WP_013109244.1">
    <property type="nucleotide sequence ID" value="NC_014148.1"/>
</dbReference>
<protein>
    <submittedName>
        <fullName evidence="2">Riboflavin biosynthesis protein</fullName>
    </submittedName>
</protein>
<dbReference type="Proteomes" id="UP000002220">
    <property type="component" value="Chromosome"/>
</dbReference>